<dbReference type="EMBL" id="VXIV02000798">
    <property type="protein sequence ID" value="KAF6035986.1"/>
    <property type="molecule type" value="Genomic_DNA"/>
</dbReference>
<name>A0A7J7KET1_BUGNE</name>
<comment type="caution">
    <text evidence="1">The sequence shown here is derived from an EMBL/GenBank/DDBJ whole genome shotgun (WGS) entry which is preliminary data.</text>
</comment>
<accession>A0A7J7KET1</accession>
<keyword evidence="2" id="KW-1185">Reference proteome</keyword>
<protein>
    <submittedName>
        <fullName evidence="1">Uncharacterized protein</fullName>
    </submittedName>
</protein>
<dbReference type="Proteomes" id="UP000593567">
    <property type="component" value="Unassembled WGS sequence"/>
</dbReference>
<dbReference type="AlphaFoldDB" id="A0A7J7KET1"/>
<proteinExistence type="predicted"/>
<sequence>MQLYKHQLGDNQNYITKYQMSHNTIIRNTQCQKQWLPVSSAQQNYVSLHNFAIEQDDVISVYLSYVLDIFSVFTEWGCDVVIMMAYVYLK</sequence>
<reference evidence="1" key="1">
    <citation type="submission" date="2020-06" db="EMBL/GenBank/DDBJ databases">
        <title>Draft genome of Bugula neritina, a colonial animal packing powerful symbionts and potential medicines.</title>
        <authorList>
            <person name="Rayko M."/>
        </authorList>
    </citation>
    <scope>NUCLEOTIDE SEQUENCE [LARGE SCALE GENOMIC DNA]</scope>
    <source>
        <strain evidence="1">Kwan_BN1</strain>
    </source>
</reference>
<evidence type="ECO:0000313" key="1">
    <source>
        <dbReference type="EMBL" id="KAF6035986.1"/>
    </source>
</evidence>
<organism evidence="1 2">
    <name type="scientific">Bugula neritina</name>
    <name type="common">Brown bryozoan</name>
    <name type="synonym">Sertularia neritina</name>
    <dbReference type="NCBI Taxonomy" id="10212"/>
    <lineage>
        <taxon>Eukaryota</taxon>
        <taxon>Metazoa</taxon>
        <taxon>Spiralia</taxon>
        <taxon>Lophotrochozoa</taxon>
        <taxon>Bryozoa</taxon>
        <taxon>Gymnolaemata</taxon>
        <taxon>Cheilostomatida</taxon>
        <taxon>Flustrina</taxon>
        <taxon>Buguloidea</taxon>
        <taxon>Bugulidae</taxon>
        <taxon>Bugula</taxon>
    </lineage>
</organism>
<evidence type="ECO:0000313" key="2">
    <source>
        <dbReference type="Proteomes" id="UP000593567"/>
    </source>
</evidence>
<gene>
    <name evidence="1" type="ORF">EB796_005701</name>
</gene>